<protein>
    <submittedName>
        <fullName evidence="3">Uncharacterized protein</fullName>
    </submittedName>
</protein>
<dbReference type="RefSeq" id="XP_066828547.1">
    <property type="nucleotide sequence ID" value="XM_066971516.1"/>
</dbReference>
<sequence length="678" mass="77087">MRVLITALVLQLAATALIPPNWAIVKPTMFTLSEVKQRLINSLQALVPPTQGDRDRILFQPLSNITEAEVSSTAAVAEENLLFIPRELINPTMFETLGLSNLFERTFKNGTIAPQKWLNFTAKDQVLIPQEFKTYLLFNTTTVFNSGLDFIQRYTEHRAGKSYRSSSFSRFLANAVPFEIPKYLELTDYYLVIPGSKKLQNLSSNVYNRGLLMFSKAQLPAFRSQLSEDKPLIVFMFNETEPRHFLKSTNNGGGPSLLNAPRVQTPPENDRPKTTPIMSIKDYLKQNQVSNFFDRFANLWIKQVGYDSLISAVFCNIQNSGDDGEEDTNQSYCLKIKNQMIDVFPAYQNFVNPRKGHSKLHANSLHPDPKELDSLSVESQAVRQVHDKLQAKKYAMTLATLSLLKHPKQTIEAADEVFDKKVDEKLTSLSRKKDHLKDSLDDRKTALKIDLSEKKAYIEDKSDALADKISRKRKQLEQLHFQPKLFDKSDYEAWDMGDYEWDCDYEHHPALCSCSDDESPNKIKSKFEVDEGSCSDGDETDKNEKAKENEGDDCFYAKDKKYASKRSEILEEDSVEDNPPSPGGVSIGGGFTIPLSLLHFDDLHNYSPRRTSYSQVINLDSWKPERLKKRIEFSDDITECKPITWYNLFHYSIFGDSKLCNDEVKLGAVDSMSSPGAG</sequence>
<name>A0ABP0ZJK9_9ASCO</name>
<organism evidence="3 4">
    <name type="scientific">Lodderomyces beijingensis</name>
    <dbReference type="NCBI Taxonomy" id="1775926"/>
    <lineage>
        <taxon>Eukaryota</taxon>
        <taxon>Fungi</taxon>
        <taxon>Dikarya</taxon>
        <taxon>Ascomycota</taxon>
        <taxon>Saccharomycotina</taxon>
        <taxon>Pichiomycetes</taxon>
        <taxon>Debaryomycetaceae</taxon>
        <taxon>Candida/Lodderomyces clade</taxon>
        <taxon>Lodderomyces</taxon>
    </lineage>
</organism>
<accession>A0ABP0ZJK9</accession>
<keyword evidence="2" id="KW-0732">Signal</keyword>
<evidence type="ECO:0000313" key="4">
    <source>
        <dbReference type="Proteomes" id="UP001497383"/>
    </source>
</evidence>
<reference evidence="3 4" key="1">
    <citation type="submission" date="2024-03" db="EMBL/GenBank/DDBJ databases">
        <authorList>
            <person name="Brejova B."/>
        </authorList>
    </citation>
    <scope>NUCLEOTIDE SEQUENCE [LARGE SCALE GENOMIC DNA]</scope>
    <source>
        <strain evidence="3 4">CBS 14171</strain>
    </source>
</reference>
<evidence type="ECO:0000256" key="1">
    <source>
        <dbReference type="SAM" id="MobiDB-lite"/>
    </source>
</evidence>
<dbReference type="GeneID" id="92206805"/>
<proteinExistence type="predicted"/>
<keyword evidence="4" id="KW-1185">Reference proteome</keyword>
<feature type="compositionally biased region" description="Acidic residues" evidence="1">
    <location>
        <begin position="530"/>
        <end position="539"/>
    </location>
</feature>
<evidence type="ECO:0000313" key="3">
    <source>
        <dbReference type="EMBL" id="CAK9437231.1"/>
    </source>
</evidence>
<feature type="region of interest" description="Disordered" evidence="1">
    <location>
        <begin position="528"/>
        <end position="548"/>
    </location>
</feature>
<feature type="chain" id="PRO_5045745133" evidence="2">
    <location>
        <begin position="24"/>
        <end position="678"/>
    </location>
</feature>
<dbReference type="Proteomes" id="UP001497383">
    <property type="component" value="Chromosome 2"/>
</dbReference>
<feature type="signal peptide" evidence="2">
    <location>
        <begin position="1"/>
        <end position="23"/>
    </location>
</feature>
<dbReference type="EMBL" id="OZ022406">
    <property type="protein sequence ID" value="CAK9437231.1"/>
    <property type="molecule type" value="Genomic_DNA"/>
</dbReference>
<gene>
    <name evidence="3" type="ORF">LODBEIA_P16090</name>
</gene>
<evidence type="ECO:0000256" key="2">
    <source>
        <dbReference type="SAM" id="SignalP"/>
    </source>
</evidence>